<dbReference type="InterPro" id="IPR001173">
    <property type="entry name" value="Glyco_trans_2-like"/>
</dbReference>
<dbReference type="CDD" id="cd00761">
    <property type="entry name" value="Glyco_tranf_GTA_type"/>
    <property type="match status" value="1"/>
</dbReference>
<dbReference type="GO" id="GO:0016757">
    <property type="term" value="F:glycosyltransferase activity"/>
    <property type="evidence" value="ECO:0007669"/>
    <property type="project" value="UniProtKB-KW"/>
</dbReference>
<reference evidence="4 5" key="1">
    <citation type="submission" date="2017-05" db="EMBL/GenBank/DDBJ databases">
        <title>Comparative genomics and methylome analysis of the gut commensal Bifidobacterium breve.</title>
        <authorList>
            <person name="Bottacini F."/>
            <person name="Morrissey R."/>
            <person name="Roberts R.J."/>
            <person name="James K."/>
            <person name="van Breen J."/>
            <person name="Egan M."/>
            <person name="Lambert J."/>
            <person name="van Limpt K."/>
            <person name="Stanton C."/>
            <person name="Knol J."/>
            <person name="O' Connell Motherway M."/>
            <person name="van Sinderen D."/>
        </authorList>
    </citation>
    <scope>NUCLEOTIDE SEQUENCE [LARGE SCALE GENOMIC DNA]</scope>
    <source>
        <strain evidence="4 5">215W447a</strain>
    </source>
</reference>
<evidence type="ECO:0000256" key="2">
    <source>
        <dbReference type="ARBA" id="ARBA00022679"/>
    </source>
</evidence>
<dbReference type="PANTHER" id="PTHR22916:SF51">
    <property type="entry name" value="GLYCOSYLTRANSFERASE EPSH-RELATED"/>
    <property type="match status" value="1"/>
</dbReference>
<dbReference type="EMBL" id="CP021558">
    <property type="protein sequence ID" value="AUE02453.1"/>
    <property type="molecule type" value="Genomic_DNA"/>
</dbReference>
<accession>A0A2K9B7X6</accession>
<keyword evidence="1" id="KW-0328">Glycosyltransferase</keyword>
<name>A0A2K9B7X6_BIFBR</name>
<feature type="domain" description="Glycosyltransferase 2-like" evidence="3">
    <location>
        <begin position="26"/>
        <end position="118"/>
    </location>
</feature>
<dbReference type="Gene3D" id="3.90.550.10">
    <property type="entry name" value="Spore Coat Polysaccharide Biosynthesis Protein SpsA, Chain A"/>
    <property type="match status" value="1"/>
</dbReference>
<evidence type="ECO:0000313" key="5">
    <source>
        <dbReference type="Proteomes" id="UP000232491"/>
    </source>
</evidence>
<dbReference type="AlphaFoldDB" id="A0A2K9B7X6"/>
<evidence type="ECO:0000313" key="4">
    <source>
        <dbReference type="EMBL" id="AUE02453.1"/>
    </source>
</evidence>
<protein>
    <submittedName>
        <fullName evidence="4">Glycosyltransferase</fullName>
    </submittedName>
</protein>
<dbReference type="RefSeq" id="WP_106641291.1">
    <property type="nucleotide sequence ID" value="NZ_CP021558.1"/>
</dbReference>
<dbReference type="PANTHER" id="PTHR22916">
    <property type="entry name" value="GLYCOSYLTRANSFERASE"/>
    <property type="match status" value="1"/>
</dbReference>
<gene>
    <name evidence="4" type="ORF">BB215W447A_0423</name>
</gene>
<organism evidence="4 5">
    <name type="scientific">Bifidobacterium breve</name>
    <dbReference type="NCBI Taxonomy" id="1685"/>
    <lineage>
        <taxon>Bacteria</taxon>
        <taxon>Bacillati</taxon>
        <taxon>Actinomycetota</taxon>
        <taxon>Actinomycetes</taxon>
        <taxon>Bifidobacteriales</taxon>
        <taxon>Bifidobacteriaceae</taxon>
        <taxon>Bifidobacterium</taxon>
    </lineage>
</organism>
<dbReference type="Pfam" id="PF00535">
    <property type="entry name" value="Glycos_transf_2"/>
    <property type="match status" value="1"/>
</dbReference>
<dbReference type="Proteomes" id="UP000232491">
    <property type="component" value="Chromosome"/>
</dbReference>
<keyword evidence="2 4" id="KW-0808">Transferase</keyword>
<proteinExistence type="predicted"/>
<evidence type="ECO:0000259" key="3">
    <source>
        <dbReference type="Pfam" id="PF00535"/>
    </source>
</evidence>
<sequence>MNVTQRQDWDTSISDSISNNSTIDVSVIVPCYKVEQFVRDCIKSITEQRTSANFEILAIDDGSPDKTGIILDELAKTDSRIRVIHQDNRGLSGARNTGIGLARGETLMFVDSDDIWTPML</sequence>
<dbReference type="InterPro" id="IPR029044">
    <property type="entry name" value="Nucleotide-diphossugar_trans"/>
</dbReference>
<dbReference type="SUPFAM" id="SSF53448">
    <property type="entry name" value="Nucleotide-diphospho-sugar transferases"/>
    <property type="match status" value="1"/>
</dbReference>
<evidence type="ECO:0000256" key="1">
    <source>
        <dbReference type="ARBA" id="ARBA00022676"/>
    </source>
</evidence>